<proteinExistence type="predicted"/>
<evidence type="ECO:0000256" key="1">
    <source>
        <dbReference type="SAM" id="Phobius"/>
    </source>
</evidence>
<accession>A0ABY5SZP4</accession>
<feature type="transmembrane region" description="Helical" evidence="1">
    <location>
        <begin position="147"/>
        <end position="168"/>
    </location>
</feature>
<evidence type="ECO:0000313" key="3">
    <source>
        <dbReference type="EMBL" id="UVI38164.1"/>
    </source>
</evidence>
<dbReference type="RefSeq" id="WP_265557366.1">
    <property type="nucleotide sequence ID" value="NZ_CP092471.1"/>
</dbReference>
<name>A0ABY5SZP4_9SPHN</name>
<feature type="transmembrane region" description="Helical" evidence="1">
    <location>
        <begin position="89"/>
        <end position="114"/>
    </location>
</feature>
<keyword evidence="1" id="KW-0472">Membrane</keyword>
<evidence type="ECO:0000259" key="2">
    <source>
        <dbReference type="Pfam" id="PF14378"/>
    </source>
</evidence>
<dbReference type="EMBL" id="CP092471">
    <property type="protein sequence ID" value="UVI38164.1"/>
    <property type="molecule type" value="Genomic_DNA"/>
</dbReference>
<dbReference type="Pfam" id="PF14378">
    <property type="entry name" value="PAP2_3"/>
    <property type="match status" value="1"/>
</dbReference>
<protein>
    <submittedName>
        <fullName evidence="3">Phosphatase PAP2 family protein</fullName>
    </submittedName>
</protein>
<feature type="transmembrane region" description="Helical" evidence="1">
    <location>
        <begin position="120"/>
        <end position="140"/>
    </location>
</feature>
<feature type="transmembrane region" description="Helical" evidence="1">
    <location>
        <begin position="241"/>
        <end position="260"/>
    </location>
</feature>
<feature type="transmembrane region" description="Helical" evidence="1">
    <location>
        <begin position="30"/>
        <end position="53"/>
    </location>
</feature>
<sequence>MNDLFALLLLIGALGYAALRAQPCSKLATGVIAVAAFFGITLLAALAAASLAIGGGEYIDPLLVQIDETFLPFFDWKATTLSLPNDPRLYALLTEIYASLNMQPAAFMLVVLLFGHRHDYHEFMGVWSMALALCILPFAWLPAQSPYIYYGVTEEEMVGAGVTLPWAFFPVLEGIREGHLQALSMNSLSGLVTIPSFHAAGGTVLIWLWWRFRILRWPMVGLNAMMIVAAVPIGSHYVVDIVAGVLVGLLAIVVTKRTLYPRRSGVASDRIILNGIAPPAISY</sequence>
<keyword evidence="1" id="KW-0812">Transmembrane</keyword>
<dbReference type="Proteomes" id="UP001065265">
    <property type="component" value="Chromosome"/>
</dbReference>
<organism evidence="3 4">
    <name type="scientific">Qipengyuania spongiae</name>
    <dbReference type="NCBI Taxonomy" id="2909673"/>
    <lineage>
        <taxon>Bacteria</taxon>
        <taxon>Pseudomonadati</taxon>
        <taxon>Pseudomonadota</taxon>
        <taxon>Alphaproteobacteria</taxon>
        <taxon>Sphingomonadales</taxon>
        <taxon>Erythrobacteraceae</taxon>
        <taxon>Qipengyuania</taxon>
    </lineage>
</organism>
<dbReference type="InterPro" id="IPR026841">
    <property type="entry name" value="Aur1/Ipt1"/>
</dbReference>
<feature type="domain" description="Inositolphosphotransferase Aur1/Ipt1" evidence="2">
    <location>
        <begin position="73"/>
        <end position="253"/>
    </location>
</feature>
<evidence type="ECO:0000313" key="4">
    <source>
        <dbReference type="Proteomes" id="UP001065265"/>
    </source>
</evidence>
<gene>
    <name evidence="3" type="ORF">L1F33_07715</name>
</gene>
<feature type="transmembrane region" description="Helical" evidence="1">
    <location>
        <begin position="188"/>
        <end position="210"/>
    </location>
</feature>
<reference evidence="3" key="1">
    <citation type="submission" date="2022-02" db="EMBL/GenBank/DDBJ databases">
        <title>Qipengyuania spongiae sp. nov., isolated from marine sponge.</title>
        <authorList>
            <person name="Li Z."/>
            <person name="Zhang M."/>
        </authorList>
    </citation>
    <scope>NUCLEOTIDE SEQUENCE</scope>
    <source>
        <strain evidence="3">PHS-Z21</strain>
    </source>
</reference>
<keyword evidence="1" id="KW-1133">Transmembrane helix</keyword>
<keyword evidence="4" id="KW-1185">Reference proteome</keyword>